<protein>
    <submittedName>
        <fullName evidence="4">Glycosyltransferase family 4 protein</fullName>
    </submittedName>
</protein>
<proteinExistence type="predicted"/>
<evidence type="ECO:0000313" key="4">
    <source>
        <dbReference type="EMBL" id="NLR93933.1"/>
    </source>
</evidence>
<gene>
    <name evidence="4" type="ORF">HGP29_22215</name>
</gene>
<dbReference type="PANTHER" id="PTHR12526">
    <property type="entry name" value="GLYCOSYLTRANSFERASE"/>
    <property type="match status" value="1"/>
</dbReference>
<evidence type="ECO:0000256" key="1">
    <source>
        <dbReference type="ARBA" id="ARBA00022676"/>
    </source>
</evidence>
<evidence type="ECO:0000259" key="3">
    <source>
        <dbReference type="Pfam" id="PF00534"/>
    </source>
</evidence>
<reference evidence="4 5" key="1">
    <citation type="submission" date="2020-04" db="EMBL/GenBank/DDBJ databases">
        <title>Flammeovirga sp. SR4, a novel species isolated from seawater.</title>
        <authorList>
            <person name="Wang X."/>
        </authorList>
    </citation>
    <scope>NUCLEOTIDE SEQUENCE [LARGE SCALE GENOMIC DNA]</scope>
    <source>
        <strain evidence="4 5">SR4</strain>
    </source>
</reference>
<dbReference type="SUPFAM" id="SSF53756">
    <property type="entry name" value="UDP-Glycosyltransferase/glycogen phosphorylase"/>
    <property type="match status" value="1"/>
</dbReference>
<evidence type="ECO:0000313" key="5">
    <source>
        <dbReference type="Proteomes" id="UP000585050"/>
    </source>
</evidence>
<evidence type="ECO:0000256" key="2">
    <source>
        <dbReference type="ARBA" id="ARBA00022679"/>
    </source>
</evidence>
<dbReference type="CDD" id="cd03801">
    <property type="entry name" value="GT4_PimA-like"/>
    <property type="match status" value="1"/>
</dbReference>
<dbReference type="AlphaFoldDB" id="A0A7X8XY97"/>
<dbReference type="Gene3D" id="3.40.50.2000">
    <property type="entry name" value="Glycogen Phosphorylase B"/>
    <property type="match status" value="2"/>
</dbReference>
<dbReference type="Proteomes" id="UP000585050">
    <property type="component" value="Unassembled WGS sequence"/>
</dbReference>
<keyword evidence="2 4" id="KW-0808">Transferase</keyword>
<dbReference type="PANTHER" id="PTHR12526:SF629">
    <property type="entry name" value="TEICHURONIC ACID BIOSYNTHESIS GLYCOSYLTRANSFERASE TUAH-RELATED"/>
    <property type="match status" value="1"/>
</dbReference>
<accession>A0A7X8XY97</accession>
<dbReference type="GO" id="GO:0016757">
    <property type="term" value="F:glycosyltransferase activity"/>
    <property type="evidence" value="ECO:0007669"/>
    <property type="project" value="UniProtKB-KW"/>
</dbReference>
<organism evidence="4 5">
    <name type="scientific">Flammeovirga agarivorans</name>
    <dbReference type="NCBI Taxonomy" id="2726742"/>
    <lineage>
        <taxon>Bacteria</taxon>
        <taxon>Pseudomonadati</taxon>
        <taxon>Bacteroidota</taxon>
        <taxon>Cytophagia</taxon>
        <taxon>Cytophagales</taxon>
        <taxon>Flammeovirgaceae</taxon>
        <taxon>Flammeovirga</taxon>
    </lineage>
</organism>
<keyword evidence="1" id="KW-0328">Glycosyltransferase</keyword>
<dbReference type="EMBL" id="JABAIL010000008">
    <property type="protein sequence ID" value="NLR93933.1"/>
    <property type="molecule type" value="Genomic_DNA"/>
</dbReference>
<sequence length="369" mass="42759">MKNKVLIITKDPKSKGGVVNYYNNFFNSFSDDEIQLEWFVIGSRAKDYYERQNRGFKYFIELLRDIFAFISKLIVDKEIKIVQVSPSFFTVPVIRDFIFLFIAQLFGKKTITFIRGWNTKYSQQKSFWKTVMFRTYKKADETIVLAGKFKDQLVNFFGFDPNKVSISRTMFNKEDIVLKEKFEDETLKIVFLSRISKEKGIFQILEAINLLKDQKLNYKINVFGHFANTEIEKEIKELISKHGIEQYIEFCGFADKATKFKAYAENDIFILPTAHDEGCPNSVIEALGAGLYVMATPVGAIDEIVKNKINGDIISIDTHKDLMDSIKYCVENKATLKPLAHNNIDYANNNFEQNVIVSQIKGIYRKLLK</sequence>
<dbReference type="Pfam" id="PF00534">
    <property type="entry name" value="Glycos_transf_1"/>
    <property type="match status" value="1"/>
</dbReference>
<name>A0A7X8XY97_9BACT</name>
<feature type="domain" description="Glycosyl transferase family 1" evidence="3">
    <location>
        <begin position="174"/>
        <end position="344"/>
    </location>
</feature>
<dbReference type="RefSeq" id="WP_168884637.1">
    <property type="nucleotide sequence ID" value="NZ_JABAIL010000008.1"/>
</dbReference>
<dbReference type="InterPro" id="IPR001296">
    <property type="entry name" value="Glyco_trans_1"/>
</dbReference>
<keyword evidence="5" id="KW-1185">Reference proteome</keyword>
<comment type="caution">
    <text evidence="4">The sequence shown here is derived from an EMBL/GenBank/DDBJ whole genome shotgun (WGS) entry which is preliminary data.</text>
</comment>